<reference evidence="2 3" key="1">
    <citation type="journal article" date="2017" name="PLoS Biol.">
        <title>The sea cucumber genome provides insights into morphological evolution and visceral regeneration.</title>
        <authorList>
            <person name="Zhang X."/>
            <person name="Sun L."/>
            <person name="Yuan J."/>
            <person name="Sun Y."/>
            <person name="Gao Y."/>
            <person name="Zhang L."/>
            <person name="Li S."/>
            <person name="Dai H."/>
            <person name="Hamel J.F."/>
            <person name="Liu C."/>
            <person name="Yu Y."/>
            <person name="Liu S."/>
            <person name="Lin W."/>
            <person name="Guo K."/>
            <person name="Jin S."/>
            <person name="Xu P."/>
            <person name="Storey K.B."/>
            <person name="Huan P."/>
            <person name="Zhang T."/>
            <person name="Zhou Y."/>
            <person name="Zhang J."/>
            <person name="Lin C."/>
            <person name="Li X."/>
            <person name="Xing L."/>
            <person name="Huo D."/>
            <person name="Sun M."/>
            <person name="Wang L."/>
            <person name="Mercier A."/>
            <person name="Li F."/>
            <person name="Yang H."/>
            <person name="Xiang J."/>
        </authorList>
    </citation>
    <scope>NUCLEOTIDE SEQUENCE [LARGE SCALE GENOMIC DNA]</scope>
    <source>
        <strain evidence="2">Shaxun</strain>
        <tissue evidence="2">Muscle</tissue>
    </source>
</reference>
<feature type="compositionally biased region" description="Polar residues" evidence="1">
    <location>
        <begin position="175"/>
        <end position="185"/>
    </location>
</feature>
<feature type="compositionally biased region" description="Basic and acidic residues" evidence="1">
    <location>
        <begin position="1"/>
        <end position="12"/>
    </location>
</feature>
<gene>
    <name evidence="2" type="ORF">BSL78_24401</name>
</gene>
<evidence type="ECO:0000256" key="1">
    <source>
        <dbReference type="SAM" id="MobiDB-lite"/>
    </source>
</evidence>
<feature type="compositionally biased region" description="Low complexity" evidence="1">
    <location>
        <begin position="30"/>
        <end position="56"/>
    </location>
</feature>
<proteinExistence type="predicted"/>
<dbReference type="Proteomes" id="UP000230750">
    <property type="component" value="Unassembled WGS sequence"/>
</dbReference>
<accession>A0A2G8JSS2</accession>
<evidence type="ECO:0000313" key="3">
    <source>
        <dbReference type="Proteomes" id="UP000230750"/>
    </source>
</evidence>
<evidence type="ECO:0000313" key="2">
    <source>
        <dbReference type="EMBL" id="PIK38760.1"/>
    </source>
</evidence>
<feature type="non-terminal residue" evidence="2">
    <location>
        <position position="1"/>
    </location>
</feature>
<feature type="region of interest" description="Disordered" evidence="1">
    <location>
        <begin position="172"/>
        <end position="196"/>
    </location>
</feature>
<organism evidence="2 3">
    <name type="scientific">Stichopus japonicus</name>
    <name type="common">Sea cucumber</name>
    <dbReference type="NCBI Taxonomy" id="307972"/>
    <lineage>
        <taxon>Eukaryota</taxon>
        <taxon>Metazoa</taxon>
        <taxon>Echinodermata</taxon>
        <taxon>Eleutherozoa</taxon>
        <taxon>Echinozoa</taxon>
        <taxon>Holothuroidea</taxon>
        <taxon>Aspidochirotacea</taxon>
        <taxon>Aspidochirotida</taxon>
        <taxon>Stichopodidae</taxon>
        <taxon>Apostichopus</taxon>
    </lineage>
</organism>
<dbReference type="EMBL" id="MRZV01001317">
    <property type="protein sequence ID" value="PIK38760.1"/>
    <property type="molecule type" value="Genomic_DNA"/>
</dbReference>
<comment type="caution">
    <text evidence="2">The sequence shown here is derived from an EMBL/GenBank/DDBJ whole genome shotgun (WGS) entry which is preliminary data.</text>
</comment>
<name>A0A2G8JSS2_STIJA</name>
<feature type="region of interest" description="Disordered" evidence="1">
    <location>
        <begin position="1"/>
        <end position="108"/>
    </location>
</feature>
<keyword evidence="3" id="KW-1185">Reference proteome</keyword>
<dbReference type="AlphaFoldDB" id="A0A2G8JSS2"/>
<feature type="compositionally biased region" description="Basic and acidic residues" evidence="1">
    <location>
        <begin position="187"/>
        <end position="196"/>
    </location>
</feature>
<sequence>DNKASKYDEDIRSYIQPGDQTGRPGSLPETAGPSGTPAGPSSTAGPSTTRTRSTSIARRRGPSFRHTWWHVDDTAGPSVIPPTPDQFSGPEGIPASTSHNPAGTADPAEYTRISTSTQEDSDQMSYQLQDMHLEEVSTPVVPQGAMTRSRSRALFHKFSLWVDKLLEEDRLRTMGQMQEKSPKASQQHKEHQRLGL</sequence>
<protein>
    <submittedName>
        <fullName evidence="2">Uncharacterized protein</fullName>
    </submittedName>
</protein>